<feature type="signal peptide" evidence="1">
    <location>
        <begin position="1"/>
        <end position="20"/>
    </location>
</feature>
<accession>A0A1I7TJD5</accession>
<feature type="chain" id="PRO_5009307609" evidence="1">
    <location>
        <begin position="21"/>
        <end position="77"/>
    </location>
</feature>
<evidence type="ECO:0000313" key="3">
    <source>
        <dbReference type="WBParaSite" id="Csp11.Scaffold626.g6507.t2"/>
    </source>
</evidence>
<evidence type="ECO:0000256" key="1">
    <source>
        <dbReference type="SAM" id="SignalP"/>
    </source>
</evidence>
<name>A0A1I7TJD5_9PELO</name>
<dbReference type="Proteomes" id="UP000095282">
    <property type="component" value="Unplaced"/>
</dbReference>
<protein>
    <submittedName>
        <fullName evidence="3">Secreted protein</fullName>
    </submittedName>
</protein>
<dbReference type="AlphaFoldDB" id="A0A1I7TJD5"/>
<evidence type="ECO:0000313" key="2">
    <source>
        <dbReference type="Proteomes" id="UP000095282"/>
    </source>
</evidence>
<dbReference type="WBParaSite" id="Csp11.Scaffold626.g6507.t2">
    <property type="protein sequence ID" value="Csp11.Scaffold626.g6507.t2"/>
    <property type="gene ID" value="Csp11.Scaffold626.g6507"/>
</dbReference>
<sequence length="77" mass="8589">MNTVFFCLLILLLCRSIGNTKLVLTQSGPLTPPSLLIQFGNVSKQRHEGINITGIADHGDYMKLFRLILILYSSSPR</sequence>
<keyword evidence="1" id="KW-0732">Signal</keyword>
<organism evidence="2 3">
    <name type="scientific">Caenorhabditis tropicalis</name>
    <dbReference type="NCBI Taxonomy" id="1561998"/>
    <lineage>
        <taxon>Eukaryota</taxon>
        <taxon>Metazoa</taxon>
        <taxon>Ecdysozoa</taxon>
        <taxon>Nematoda</taxon>
        <taxon>Chromadorea</taxon>
        <taxon>Rhabditida</taxon>
        <taxon>Rhabditina</taxon>
        <taxon>Rhabditomorpha</taxon>
        <taxon>Rhabditoidea</taxon>
        <taxon>Rhabditidae</taxon>
        <taxon>Peloderinae</taxon>
        <taxon>Caenorhabditis</taxon>
    </lineage>
</organism>
<proteinExistence type="predicted"/>
<keyword evidence="2" id="KW-1185">Reference proteome</keyword>
<reference evidence="3" key="1">
    <citation type="submission" date="2016-11" db="UniProtKB">
        <authorList>
            <consortium name="WormBaseParasite"/>
        </authorList>
    </citation>
    <scope>IDENTIFICATION</scope>
</reference>